<keyword evidence="8 18" id="KW-0812">Transmembrane</keyword>
<dbReference type="PROSITE" id="PS50089">
    <property type="entry name" value="ZF_RING_2"/>
    <property type="match status" value="1"/>
</dbReference>
<accession>A0A9P1I244</accession>
<dbReference type="GO" id="GO:0005789">
    <property type="term" value="C:endoplasmic reticulum membrane"/>
    <property type="evidence" value="ECO:0007669"/>
    <property type="project" value="UniProtKB-SubCell"/>
</dbReference>
<evidence type="ECO:0000256" key="9">
    <source>
        <dbReference type="ARBA" id="ARBA00022771"/>
    </source>
</evidence>
<evidence type="ECO:0000256" key="4">
    <source>
        <dbReference type="ARBA" id="ARBA00011967"/>
    </source>
</evidence>
<organism evidence="20 21">
    <name type="scientific">Caenorhabditis angaria</name>
    <dbReference type="NCBI Taxonomy" id="860376"/>
    <lineage>
        <taxon>Eukaryota</taxon>
        <taxon>Metazoa</taxon>
        <taxon>Ecdysozoa</taxon>
        <taxon>Nematoda</taxon>
        <taxon>Chromadorea</taxon>
        <taxon>Rhabditida</taxon>
        <taxon>Rhabditina</taxon>
        <taxon>Rhabditomorpha</taxon>
        <taxon>Rhabditoidea</taxon>
        <taxon>Rhabditidae</taxon>
        <taxon>Peloderinae</taxon>
        <taxon>Caenorhabditis</taxon>
    </lineage>
</organism>
<feature type="transmembrane region" description="Helical" evidence="18">
    <location>
        <begin position="112"/>
        <end position="134"/>
    </location>
</feature>
<proteinExistence type="inferred from homology"/>
<comment type="caution">
    <text evidence="20">The sequence shown here is derived from an EMBL/GenBank/DDBJ whole genome shotgun (WGS) entry which is preliminary data.</text>
</comment>
<evidence type="ECO:0000256" key="1">
    <source>
        <dbReference type="ARBA" id="ARBA00004477"/>
    </source>
</evidence>
<keyword evidence="10" id="KW-0256">Endoplasmic reticulum</keyword>
<dbReference type="EC" id="2.4.1.256" evidence="4"/>
<comment type="similarity">
    <text evidence="3">Belongs to the ALG10 glucosyltransferase family.</text>
</comment>
<feature type="region of interest" description="Disordered" evidence="17">
    <location>
        <begin position="332"/>
        <end position="421"/>
    </location>
</feature>
<dbReference type="InterPro" id="IPR016900">
    <property type="entry name" value="Alg10"/>
</dbReference>
<keyword evidence="11" id="KW-0862">Zinc</keyword>
<comment type="pathway">
    <text evidence="2">Protein modification; protein glycosylation.</text>
</comment>
<evidence type="ECO:0000256" key="11">
    <source>
        <dbReference type="ARBA" id="ARBA00022833"/>
    </source>
</evidence>
<reference evidence="20" key="1">
    <citation type="submission" date="2022-11" db="EMBL/GenBank/DDBJ databases">
        <authorList>
            <person name="Kikuchi T."/>
        </authorList>
    </citation>
    <scope>NUCLEOTIDE SEQUENCE</scope>
    <source>
        <strain evidence="20">PS1010</strain>
    </source>
</reference>
<evidence type="ECO:0000256" key="15">
    <source>
        <dbReference type="ARBA" id="ARBA00048064"/>
    </source>
</evidence>
<feature type="transmembrane region" description="Helical" evidence="18">
    <location>
        <begin position="154"/>
        <end position="181"/>
    </location>
</feature>
<keyword evidence="6" id="KW-0328">Glycosyltransferase</keyword>
<feature type="domain" description="RING-type" evidence="19">
    <location>
        <begin position="484"/>
        <end position="530"/>
    </location>
</feature>
<dbReference type="InterPro" id="IPR013083">
    <property type="entry name" value="Znf_RING/FYVE/PHD"/>
</dbReference>
<keyword evidence="21" id="KW-1185">Reference proteome</keyword>
<comment type="catalytic activity">
    <reaction evidence="15">
        <text>an alpha-D-Glc-(1-&gt;3)-alpha-D-Glc-(1-&gt;3)-alpha-D-Man-(1-&gt;2)-alpha-D-Man-(1-&gt;2)-alpha-D-Man-(1-&gt;3)-[alpha-D-Man-(1-&gt;2)-alpha-D-Man-(1-&gt;3)-[alpha-D-Man-(1-&gt;2)-alpha-D-Man-(1-&gt;6)]-alpha-D-Man-(1-&gt;6)]-beta-D-Man-(1-&gt;4)-beta-D-GlcNAc-(1-&gt;4)-alpha-D-GlcNAc-diphospho-di-trans,poly-cis-dolichol + a di-trans,poly-cis-dolichyl beta-D-glucosyl phosphate = a alpha-D-Glc-(1-&gt;2)-alpha-D-Glc-(1-&gt;3)-alpha-D-Glc-(1-&gt;3)-alpha-D-Man-(1-&gt;2)-alpha-D-Man-(1-&gt;2)-alpha-D-Man-(1-&gt;3)-[alpha-D-Man-(1-&gt;2)-alpha-D-Man-(1-&gt;3)-[alpha-D-Man-(1-&gt;2)-alpha-D-Man-(1-&gt;6)]-alpha-D-Man-(1-&gt;6)]-beta-D-Man-(1-&gt;4)-beta-D-GlcNAc-(1-&gt;4)-alpha-D-GlcNAc-diphospho-di-trans,poly-cis-dolichol + a di-trans,poly-cis-dolichyl phosphate + H(+)</text>
        <dbReference type="Rhea" id="RHEA:29543"/>
        <dbReference type="Rhea" id="RHEA-COMP:19498"/>
        <dbReference type="Rhea" id="RHEA-COMP:19502"/>
        <dbReference type="Rhea" id="RHEA-COMP:19512"/>
        <dbReference type="Rhea" id="RHEA-COMP:19522"/>
        <dbReference type="ChEBI" id="CHEBI:15378"/>
        <dbReference type="ChEBI" id="CHEBI:57525"/>
        <dbReference type="ChEBI" id="CHEBI:57683"/>
        <dbReference type="ChEBI" id="CHEBI:132522"/>
        <dbReference type="ChEBI" id="CHEBI:132523"/>
        <dbReference type="EC" id="2.4.1.256"/>
    </reaction>
    <physiologicalReaction direction="left-to-right" evidence="15">
        <dbReference type="Rhea" id="RHEA:29544"/>
    </physiologicalReaction>
</comment>
<dbReference type="Pfam" id="PF04922">
    <property type="entry name" value="DIE2_ALG10"/>
    <property type="match status" value="2"/>
</dbReference>
<feature type="transmembrane region" description="Helical" evidence="18">
    <location>
        <begin position="193"/>
        <end position="216"/>
    </location>
</feature>
<feature type="transmembrane region" description="Helical" evidence="18">
    <location>
        <begin position="20"/>
        <end position="40"/>
    </location>
</feature>
<evidence type="ECO:0000256" key="14">
    <source>
        <dbReference type="ARBA" id="ARBA00044727"/>
    </source>
</evidence>
<evidence type="ECO:0000256" key="7">
    <source>
        <dbReference type="ARBA" id="ARBA00022679"/>
    </source>
</evidence>
<dbReference type="SUPFAM" id="SSF57850">
    <property type="entry name" value="RING/U-box"/>
    <property type="match status" value="1"/>
</dbReference>
<evidence type="ECO:0000256" key="17">
    <source>
        <dbReference type="SAM" id="MobiDB-lite"/>
    </source>
</evidence>
<dbReference type="GO" id="GO:0006488">
    <property type="term" value="P:dolichol-linked oligosaccharide biosynthetic process"/>
    <property type="evidence" value="ECO:0007669"/>
    <property type="project" value="InterPro"/>
</dbReference>
<evidence type="ECO:0000259" key="19">
    <source>
        <dbReference type="PROSITE" id="PS50089"/>
    </source>
</evidence>
<dbReference type="AlphaFoldDB" id="A0A9P1I244"/>
<dbReference type="PANTHER" id="PTHR12989:SF10">
    <property type="entry name" value="DOL-P-GLC:GLC(2)MAN(9)GLCNAC(2)-PP-DOL ALPHA-1,2-GLUCOSYLTRANSFERASE-RELATED"/>
    <property type="match status" value="1"/>
</dbReference>
<comment type="subcellular location">
    <subcellularLocation>
        <location evidence="1">Endoplasmic reticulum membrane</location>
        <topology evidence="1">Multi-pass membrane protein</topology>
    </subcellularLocation>
</comment>
<comment type="function">
    <text evidence="14">Dol-P-Glc:Glc(2)Man(9)GlcNAc(2)-PP-Dol alpha-1,2-glucosyltransferase that operates in the biosynthetic pathway of dolichol-linked oligosaccharides, the glycan precursors employed in protein asparagine (N)-glycosylation. The assembly of dolichol-linked oligosaccharides begins on the cytosolic side of the endoplasmic reticulum membrane and finishes in its lumen. The sequential addition of sugars to dolichol pyrophosphate produces dolichol-linked oligosaccharides containing fourteen sugars, including two GlcNAcs, nine mannoses and three glucoses. Once assembled, the oligosaccharide is transferred from the lipid to nascent proteins by oligosaccharyltransferases. In the lumen of the endoplasmic reticulum, adds the third and last glucose residue from dolichyl phosphate glucose (Dol-P-Glc) onto the lipid-linked oligosaccharide intermediate Glc(2)Man(9)GlcNAc(2)-PP-Dol to produce Glc(3)Man(9)GlcNAc(2)-PP-Dol.</text>
</comment>
<dbReference type="GO" id="GO:0008270">
    <property type="term" value="F:zinc ion binding"/>
    <property type="evidence" value="ECO:0007669"/>
    <property type="project" value="UniProtKB-KW"/>
</dbReference>
<evidence type="ECO:0000256" key="3">
    <source>
        <dbReference type="ARBA" id="ARBA00010600"/>
    </source>
</evidence>
<evidence type="ECO:0000313" key="20">
    <source>
        <dbReference type="EMBL" id="CAI5438269.1"/>
    </source>
</evidence>
<keyword evidence="9 16" id="KW-0479">Metal-binding</keyword>
<dbReference type="EMBL" id="CANHGI010000001">
    <property type="protein sequence ID" value="CAI5438269.1"/>
    <property type="molecule type" value="Genomic_DNA"/>
</dbReference>
<evidence type="ECO:0000256" key="8">
    <source>
        <dbReference type="ARBA" id="ARBA00022692"/>
    </source>
</evidence>
<sequence>MLEDRIKLPFSPQTRKSDFILGALFSSIHVLLTTIVYHYVPDPYMDEIFHIGQTRSYCAGKYEWNPMITTPPALYILSIPFCGYERYVNSILMFFAIPAFCRFRRMFSRDDVWLTASVVGCLPILLQSSVLFYTDLLSLITVIWGFSIRSPIPSAFFFTLACLCRQTNIIWAAIYGIGYLFTHFNKKHKFWSIFQSLLDLWPFEFLALSFATFIYWNNYQIVLGDAKAHQPKFHLAQFFYIYFAHMDLSPEELILQRAAFLRIEQERKDAEMARTLQQREAEERAEPALSPAEIARILNEVPAQPQIPANFRNIEEINEEIDILNHIIPRPTATRRRPNNAVGARAQGEPDAQRRRIRLDLDTQRRTGDIVTIGASSDEDNDEEESEDSDSSLSSDNDDDNEVREGNAVATSSSDEEEGVPREIENFAEQMANIHERLRVAQRNTLNAPPFFGRPFQRAGIRTLQNTLNTPAVNVPRDGQYGECTLCFEEPALPTGCNKCKQLIGCRACVNTWHSSAYSSAAIPACPLCRHRWNLRPDVREMALIDAEKRRAHLRRRSSSVGNLRIRNAH</sequence>
<feature type="compositionally biased region" description="Acidic residues" evidence="17">
    <location>
        <begin position="377"/>
        <end position="402"/>
    </location>
</feature>
<keyword evidence="13 18" id="KW-0472">Membrane</keyword>
<evidence type="ECO:0000256" key="10">
    <source>
        <dbReference type="ARBA" id="ARBA00022824"/>
    </source>
</evidence>
<evidence type="ECO:0000256" key="12">
    <source>
        <dbReference type="ARBA" id="ARBA00022989"/>
    </source>
</evidence>
<evidence type="ECO:0000256" key="16">
    <source>
        <dbReference type="PROSITE-ProRule" id="PRU00175"/>
    </source>
</evidence>
<evidence type="ECO:0000256" key="2">
    <source>
        <dbReference type="ARBA" id="ARBA00004922"/>
    </source>
</evidence>
<evidence type="ECO:0000256" key="13">
    <source>
        <dbReference type="ARBA" id="ARBA00023136"/>
    </source>
</evidence>
<evidence type="ECO:0000256" key="18">
    <source>
        <dbReference type="SAM" id="Phobius"/>
    </source>
</evidence>
<gene>
    <name evidence="20" type="ORF">CAMP_LOCUS906</name>
</gene>
<evidence type="ECO:0000313" key="21">
    <source>
        <dbReference type="Proteomes" id="UP001152747"/>
    </source>
</evidence>
<dbReference type="GO" id="GO:0106073">
    <property type="term" value="F:dolichyl pyrophosphate Glc2Man9GlcNAc2 alpha-1,2-glucosyltransferase activity"/>
    <property type="evidence" value="ECO:0007669"/>
    <property type="project" value="UniProtKB-EC"/>
</dbReference>
<dbReference type="InterPro" id="IPR001841">
    <property type="entry name" value="Znf_RING"/>
</dbReference>
<feature type="compositionally biased region" description="Basic and acidic residues" evidence="17">
    <location>
        <begin position="351"/>
        <end position="368"/>
    </location>
</feature>
<protein>
    <recommendedName>
        <fullName evidence="5">Dol-P-Glc:Glc(2)Man(9)GlcNAc(2)-PP-Dol alpha-1,2-glucosyltransferase</fullName>
        <ecNumber evidence="4">2.4.1.256</ecNumber>
    </recommendedName>
</protein>
<dbReference type="PANTHER" id="PTHR12989">
    <property type="entry name" value="ALPHA-1,2-GLUCOSYLTRANSFERASE ALG10"/>
    <property type="match status" value="1"/>
</dbReference>
<keyword evidence="12 18" id="KW-1133">Transmembrane helix</keyword>
<keyword evidence="9 16" id="KW-0863">Zinc-finger</keyword>
<name>A0A9P1I244_9PELO</name>
<evidence type="ECO:0000256" key="5">
    <source>
        <dbReference type="ARBA" id="ARBA00018512"/>
    </source>
</evidence>
<evidence type="ECO:0000256" key="6">
    <source>
        <dbReference type="ARBA" id="ARBA00022676"/>
    </source>
</evidence>
<dbReference type="OrthoDB" id="4769at2759"/>
<feature type="transmembrane region" description="Helical" evidence="18">
    <location>
        <begin position="73"/>
        <end position="100"/>
    </location>
</feature>
<keyword evidence="7" id="KW-0808">Transferase</keyword>
<dbReference type="Proteomes" id="UP001152747">
    <property type="component" value="Unassembled WGS sequence"/>
</dbReference>
<dbReference type="Gene3D" id="3.30.40.10">
    <property type="entry name" value="Zinc/RING finger domain, C3HC4 (zinc finger)"/>
    <property type="match status" value="1"/>
</dbReference>